<proteinExistence type="predicted"/>
<dbReference type="AlphaFoldDB" id="A0A1W1XS01"/>
<name>A0A1W1XS01_9CLOT</name>
<organism evidence="1 2">
    <name type="scientific">Clostridium acidisoli DSM 12555</name>
    <dbReference type="NCBI Taxonomy" id="1121291"/>
    <lineage>
        <taxon>Bacteria</taxon>
        <taxon>Bacillati</taxon>
        <taxon>Bacillota</taxon>
        <taxon>Clostridia</taxon>
        <taxon>Eubacteriales</taxon>
        <taxon>Clostridiaceae</taxon>
        <taxon>Clostridium</taxon>
    </lineage>
</organism>
<dbReference type="OrthoDB" id="9817250at2"/>
<evidence type="ECO:0000313" key="1">
    <source>
        <dbReference type="EMBL" id="SMC26733.1"/>
    </source>
</evidence>
<accession>A0A1W1XS01</accession>
<dbReference type="Proteomes" id="UP000192468">
    <property type="component" value="Unassembled WGS sequence"/>
</dbReference>
<keyword evidence="2" id="KW-1185">Reference proteome</keyword>
<protein>
    <submittedName>
        <fullName evidence="1">Uncharacterized protein</fullName>
    </submittedName>
</protein>
<gene>
    <name evidence="1" type="ORF">SAMN02745134_02916</name>
</gene>
<sequence length="493" mass="54646">MSINSIGSSTVYSNNNITVKQPPDNSCEYSKGPIGCLHIDSATGKLTEVVAGEDTIQAANFDKSKIYVEDALVRYDYNTGENEFVTYNSKGQMNAPSSRADTYSDVFSLSNRGETSQQKILDDLDTSFSAYRPMSNNIPQKKETLAEYDEASDKIQAENQKMQSQYEAVLHQYDSYLTPIADSTNTYLLELQNQNIHSAANNLTDVPTGDGNYLAESIVAYDKAKTEIQDTYSSDNIAKRAEEQGISDVDGYTKQQQTQEKAELQNLNQYYSKDTGENIDAQANNLNAFFNGAKSINDPNETSISNSLVDMEKQLFSVYSQFKQDNNIDYSNESVEDIAKKFEDYSQDKVTVAADISGTSFTYKDIVSAGQVLNDAFAVSNTSNTVDAYKAALGNSKVSYVAVHDMTNSAGALLLQAYNKHIYNQESSANKDIDTEYSNEAYKQLKNLDISGASAFQNSFDSILQKYFENGHDNSYVAELQSSFAVFAKQFFS</sequence>
<evidence type="ECO:0000313" key="2">
    <source>
        <dbReference type="Proteomes" id="UP000192468"/>
    </source>
</evidence>
<dbReference type="EMBL" id="FWXH01000014">
    <property type="protein sequence ID" value="SMC26733.1"/>
    <property type="molecule type" value="Genomic_DNA"/>
</dbReference>
<reference evidence="1 2" key="1">
    <citation type="submission" date="2017-04" db="EMBL/GenBank/DDBJ databases">
        <authorList>
            <person name="Afonso C.L."/>
            <person name="Miller P.J."/>
            <person name="Scott M.A."/>
            <person name="Spackman E."/>
            <person name="Goraichik I."/>
            <person name="Dimitrov K.M."/>
            <person name="Suarez D.L."/>
            <person name="Swayne D.E."/>
        </authorList>
    </citation>
    <scope>NUCLEOTIDE SEQUENCE [LARGE SCALE GENOMIC DNA]</scope>
    <source>
        <strain evidence="1 2">DSM 12555</strain>
    </source>
</reference>
<dbReference type="RefSeq" id="WP_084116715.1">
    <property type="nucleotide sequence ID" value="NZ_FWXH01000014.1"/>
</dbReference>